<keyword evidence="6 9" id="KW-0472">Membrane</keyword>
<dbReference type="SUPFAM" id="SSF81321">
    <property type="entry name" value="Family A G protein-coupled receptor-like"/>
    <property type="match status" value="1"/>
</dbReference>
<evidence type="ECO:0000313" key="11">
    <source>
        <dbReference type="Proteomes" id="UP000046392"/>
    </source>
</evidence>
<evidence type="ECO:0000313" key="12">
    <source>
        <dbReference type="WBParaSite" id="SPAL_0000952700.1"/>
    </source>
</evidence>
<evidence type="ECO:0000256" key="3">
    <source>
        <dbReference type="ARBA" id="ARBA00022692"/>
    </source>
</evidence>
<evidence type="ECO:0000256" key="9">
    <source>
        <dbReference type="SAM" id="Phobius"/>
    </source>
</evidence>
<feature type="transmembrane region" description="Helical" evidence="9">
    <location>
        <begin position="281"/>
        <end position="299"/>
    </location>
</feature>
<keyword evidence="8" id="KW-0807">Transducer</keyword>
<evidence type="ECO:0000256" key="5">
    <source>
        <dbReference type="ARBA" id="ARBA00023040"/>
    </source>
</evidence>
<dbReference type="PROSITE" id="PS50262">
    <property type="entry name" value="G_PROTEIN_RECEP_F1_2"/>
    <property type="match status" value="1"/>
</dbReference>
<accession>A0A0N5BUK6</accession>
<keyword evidence="11" id="KW-1185">Reference proteome</keyword>
<feature type="transmembrane region" description="Helical" evidence="9">
    <location>
        <begin position="241"/>
        <end position="261"/>
    </location>
</feature>
<keyword evidence="4 9" id="KW-1133">Transmembrane helix</keyword>
<comment type="subcellular location">
    <subcellularLocation>
        <location evidence="1">Cell membrane</location>
        <topology evidence="1">Multi-pass membrane protein</topology>
    </subcellularLocation>
</comment>
<evidence type="ECO:0000259" key="10">
    <source>
        <dbReference type="PROSITE" id="PS50262"/>
    </source>
</evidence>
<feature type="transmembrane region" description="Helical" evidence="9">
    <location>
        <begin position="197"/>
        <end position="220"/>
    </location>
</feature>
<keyword evidence="7" id="KW-0675">Receptor</keyword>
<protein>
    <submittedName>
        <fullName evidence="12">G_PROTEIN_RECEP_F1_2 domain-containing protein</fullName>
    </submittedName>
</protein>
<feature type="transmembrane region" description="Helical" evidence="9">
    <location>
        <begin position="114"/>
        <end position="140"/>
    </location>
</feature>
<evidence type="ECO:0000256" key="1">
    <source>
        <dbReference type="ARBA" id="ARBA00004651"/>
    </source>
</evidence>
<evidence type="ECO:0000256" key="4">
    <source>
        <dbReference type="ARBA" id="ARBA00022989"/>
    </source>
</evidence>
<dbReference type="InterPro" id="IPR017452">
    <property type="entry name" value="GPCR_Rhodpsn_7TM"/>
</dbReference>
<evidence type="ECO:0000256" key="8">
    <source>
        <dbReference type="ARBA" id="ARBA00023224"/>
    </source>
</evidence>
<feature type="transmembrane region" description="Helical" evidence="9">
    <location>
        <begin position="36"/>
        <end position="61"/>
    </location>
</feature>
<dbReference type="PANTHER" id="PTHR24228:SF74">
    <property type="entry name" value="G-PROTEIN COUPLED RECEPTORS FAMILY 1 PROFILE DOMAIN-CONTAINING PROTEIN"/>
    <property type="match status" value="1"/>
</dbReference>
<dbReference type="Pfam" id="PF00001">
    <property type="entry name" value="7tm_1"/>
    <property type="match status" value="1"/>
</dbReference>
<dbReference type="WBParaSite" id="SPAL_0000952700.1">
    <property type="protein sequence ID" value="SPAL_0000952700.1"/>
    <property type="gene ID" value="SPAL_0000952700"/>
</dbReference>
<evidence type="ECO:0000256" key="6">
    <source>
        <dbReference type="ARBA" id="ARBA00023136"/>
    </source>
</evidence>
<evidence type="ECO:0000256" key="2">
    <source>
        <dbReference type="ARBA" id="ARBA00022475"/>
    </source>
</evidence>
<name>A0A0N5BUK6_STREA</name>
<organism evidence="11 12">
    <name type="scientific">Strongyloides papillosus</name>
    <name type="common">Intestinal threadworm</name>
    <dbReference type="NCBI Taxonomy" id="174720"/>
    <lineage>
        <taxon>Eukaryota</taxon>
        <taxon>Metazoa</taxon>
        <taxon>Ecdysozoa</taxon>
        <taxon>Nematoda</taxon>
        <taxon>Chromadorea</taxon>
        <taxon>Rhabditida</taxon>
        <taxon>Tylenchina</taxon>
        <taxon>Panagrolaimomorpha</taxon>
        <taxon>Strongyloidoidea</taxon>
        <taxon>Strongyloididae</taxon>
        <taxon>Strongyloides</taxon>
    </lineage>
</organism>
<dbReference type="GO" id="GO:0005886">
    <property type="term" value="C:plasma membrane"/>
    <property type="evidence" value="ECO:0007669"/>
    <property type="project" value="UniProtKB-SubCell"/>
</dbReference>
<keyword evidence="3 9" id="KW-0812">Transmembrane</keyword>
<dbReference type="InterPro" id="IPR000276">
    <property type="entry name" value="GPCR_Rhodpsn"/>
</dbReference>
<dbReference type="GO" id="GO:0004930">
    <property type="term" value="F:G protein-coupled receptor activity"/>
    <property type="evidence" value="ECO:0007669"/>
    <property type="project" value="UniProtKB-KW"/>
</dbReference>
<dbReference type="Gene3D" id="1.20.1070.10">
    <property type="entry name" value="Rhodopsin 7-helix transmembrane proteins"/>
    <property type="match status" value="1"/>
</dbReference>
<feature type="transmembrane region" description="Helical" evidence="9">
    <location>
        <begin position="73"/>
        <end position="94"/>
    </location>
</feature>
<reference evidence="12" key="1">
    <citation type="submission" date="2017-02" db="UniProtKB">
        <authorList>
            <consortium name="WormBaseParasite"/>
        </authorList>
    </citation>
    <scope>IDENTIFICATION</scope>
</reference>
<dbReference type="Proteomes" id="UP000046392">
    <property type="component" value="Unplaced"/>
</dbReference>
<proteinExistence type="predicted"/>
<evidence type="ECO:0000256" key="7">
    <source>
        <dbReference type="ARBA" id="ARBA00023170"/>
    </source>
</evidence>
<keyword evidence="2" id="KW-1003">Cell membrane</keyword>
<dbReference type="PANTHER" id="PTHR24228">
    <property type="entry name" value="B2 BRADYKININ RECEPTOR/ANGIOTENSIN II RECEPTOR"/>
    <property type="match status" value="1"/>
</dbReference>
<keyword evidence="5" id="KW-0297">G-protein coupled receptor</keyword>
<dbReference type="AlphaFoldDB" id="A0A0N5BUK6"/>
<dbReference type="PRINTS" id="PR00237">
    <property type="entry name" value="GPCRRHODOPSN"/>
</dbReference>
<feature type="domain" description="G-protein coupled receptors family 1 profile" evidence="10">
    <location>
        <begin position="51"/>
        <end position="292"/>
    </location>
</feature>
<sequence length="330" mass="37037">MVNITSIINPQIDGKNVTQISLNNNNYQNNLNPAPITAIIFGIFTIIAIILNISLFCYIILQRLYQNFISSHFIAHLCITNLVCLLLLMPLFLYSVFTGQGAFENFSFMCKLQSLLACSVWTVVQLMVLCISGVHLLTFARIHYEQLFGLPPNILCGLSWLISLSLSLPCVTNSDVVRYDEHLRQCIWGSTDSAYKFLTYILIFGMVIPCSLSSYAYIRVLGILYHSPIVFQSIGLYKSRFLVYAFLASPFYTLPIFVVSIAGTDKFASTPWVPVLSTFTAYFQSIISPILYGSSLFLMKEEDMALTARAHKAGPNSYQPVQLQVPGQHL</sequence>
<feature type="transmembrane region" description="Helical" evidence="9">
    <location>
        <begin position="147"/>
        <end position="168"/>
    </location>
</feature>